<dbReference type="RefSeq" id="WP_175347048.1">
    <property type="nucleotide sequence ID" value="NZ_JABMCI010000060.1"/>
</dbReference>
<organism evidence="2 3">
    <name type="scientific">Cellulomonas humilata</name>
    <dbReference type="NCBI Taxonomy" id="144055"/>
    <lineage>
        <taxon>Bacteria</taxon>
        <taxon>Bacillati</taxon>
        <taxon>Actinomycetota</taxon>
        <taxon>Actinomycetes</taxon>
        <taxon>Micrococcales</taxon>
        <taxon>Cellulomonadaceae</taxon>
        <taxon>Cellulomonas</taxon>
    </lineage>
</organism>
<dbReference type="EMBL" id="JABMCI010000060">
    <property type="protein sequence ID" value="NUU17176.1"/>
    <property type="molecule type" value="Genomic_DNA"/>
</dbReference>
<feature type="compositionally biased region" description="Basic and acidic residues" evidence="1">
    <location>
        <begin position="1"/>
        <end position="38"/>
    </location>
</feature>
<proteinExistence type="predicted"/>
<gene>
    <name evidence="2" type="ORF">HP550_07925</name>
</gene>
<comment type="caution">
    <text evidence="2">The sequence shown here is derived from an EMBL/GenBank/DDBJ whole genome shotgun (WGS) entry which is preliminary data.</text>
</comment>
<accession>A0A7Y5ZZY8</accession>
<protein>
    <submittedName>
        <fullName evidence="2">Antitoxin</fullName>
    </submittedName>
</protein>
<keyword evidence="3" id="KW-1185">Reference proteome</keyword>
<name>A0A7Y5ZZY8_9CELL</name>
<evidence type="ECO:0000256" key="1">
    <source>
        <dbReference type="SAM" id="MobiDB-lite"/>
    </source>
</evidence>
<evidence type="ECO:0000313" key="3">
    <source>
        <dbReference type="Proteomes" id="UP000565724"/>
    </source>
</evidence>
<dbReference type="Proteomes" id="UP000565724">
    <property type="component" value="Unassembled WGS sequence"/>
</dbReference>
<reference evidence="2 3" key="1">
    <citation type="submission" date="2020-05" db="EMBL/GenBank/DDBJ databases">
        <title>Genome Sequencing of Type Strains.</title>
        <authorList>
            <person name="Lemaire J.F."/>
            <person name="Inderbitzin P."/>
            <person name="Gregorio O.A."/>
            <person name="Collins S.B."/>
            <person name="Wespe N."/>
            <person name="Knight-Connoni V."/>
        </authorList>
    </citation>
    <scope>NUCLEOTIDE SEQUENCE [LARGE SCALE GENOMIC DNA]</scope>
    <source>
        <strain evidence="2 3">ATCC 25174</strain>
    </source>
</reference>
<evidence type="ECO:0000313" key="2">
    <source>
        <dbReference type="EMBL" id="NUU17176.1"/>
    </source>
</evidence>
<feature type="region of interest" description="Disordered" evidence="1">
    <location>
        <begin position="1"/>
        <end position="46"/>
    </location>
</feature>
<sequence>MGIEDLVGKAKDALSGHEEQAKDALDKAGEAVKSRTNDTQDSQVDSVVEKAKEYLDEQKK</sequence>
<dbReference type="InterPro" id="IPR028037">
    <property type="entry name" value="Antitoxin_Rv0909/MT0933"/>
</dbReference>
<dbReference type="Pfam" id="PF14013">
    <property type="entry name" value="MT0933_antitox"/>
    <property type="match status" value="1"/>
</dbReference>
<dbReference type="AlphaFoldDB" id="A0A7Y5ZZY8"/>